<dbReference type="Proteomes" id="UP000663881">
    <property type="component" value="Unassembled WGS sequence"/>
</dbReference>
<gene>
    <name evidence="1" type="ORF">OKA104_LOCUS8580</name>
</gene>
<accession>A0A818QUI9</accession>
<evidence type="ECO:0000313" key="1">
    <source>
        <dbReference type="EMBL" id="CAF3639704.1"/>
    </source>
</evidence>
<organism evidence="1 2">
    <name type="scientific">Adineta steineri</name>
    <dbReference type="NCBI Taxonomy" id="433720"/>
    <lineage>
        <taxon>Eukaryota</taxon>
        <taxon>Metazoa</taxon>
        <taxon>Spiralia</taxon>
        <taxon>Gnathifera</taxon>
        <taxon>Rotifera</taxon>
        <taxon>Eurotatoria</taxon>
        <taxon>Bdelloidea</taxon>
        <taxon>Adinetida</taxon>
        <taxon>Adinetidae</taxon>
        <taxon>Adineta</taxon>
    </lineage>
</organism>
<dbReference type="PANTHER" id="PTHR37162">
    <property type="entry name" value="HAT FAMILY DIMERISATION DOMAINCONTAINING PROTEIN-RELATED"/>
    <property type="match status" value="1"/>
</dbReference>
<proteinExistence type="predicted"/>
<name>A0A818QUI9_9BILA</name>
<reference evidence="1" key="1">
    <citation type="submission" date="2021-02" db="EMBL/GenBank/DDBJ databases">
        <authorList>
            <person name="Nowell W R."/>
        </authorList>
    </citation>
    <scope>NUCLEOTIDE SEQUENCE</scope>
</reference>
<evidence type="ECO:0000313" key="2">
    <source>
        <dbReference type="Proteomes" id="UP000663881"/>
    </source>
</evidence>
<comment type="caution">
    <text evidence="1">The sequence shown here is derived from an EMBL/GenBank/DDBJ whole genome shotgun (WGS) entry which is preliminary data.</text>
</comment>
<dbReference type="EMBL" id="CAJOAY010000349">
    <property type="protein sequence ID" value="CAF3639704.1"/>
    <property type="molecule type" value="Genomic_DNA"/>
</dbReference>
<dbReference type="AlphaFoldDB" id="A0A818QUI9"/>
<dbReference type="PANTHER" id="PTHR37162:SF11">
    <property type="match status" value="1"/>
</dbReference>
<protein>
    <submittedName>
        <fullName evidence="1">Uncharacterized protein</fullName>
    </submittedName>
</protein>
<sequence>MPKKDTHFCIKWYDKLDSTKKPCSHWLQQGKTLGTFFCMVCNQEKSCKNGGWSDIYKHSQRQKHLQHLKNVIESNSLHPPTISSSSTHQINTTDESILTFDEKVIRAETYWALATAKLGFSYNSSQYIQELFSHMFSDSHIVKEFSLKPRKLSYILSHGTGYYFNKMMLNDLKKAPAFTLIFDETITVGVRKQLDLYVRYWCESKQEIVVRYYKSIFLGHATAEIVFRNIIDTLQADEINLTKILMLGRDNPNVNKTIEKMMDQYIRLEREKQSSSTIKSTIGLIDIGSCPLHLIHNSFKIGMDNTKWSIEEFLNNLGFWFSRSPSRREDYLNVTKTLSNKVGKFIRRFIMTRWLDAGPIIERVIEQWLNLKEYFLQFIPINNKISINNQHYVQIKLILQTRIIFIRLNFLVFLYHNIYKHILTWFQQTQPLIHLLHNECEQLIRRLFTCFIKEDLIKNKTLDELIHISYHSQKNQKSDSNIDLGEATRRCLYNLSEEENKIFFNDIRNLYTSIAHELLRTLPLKNNLLRHLQCLHPTMRLSTTSHKSIMNIARSFPQLIQSNDIDRIGAEWYIYQNENIPNEWFEKSHEHQSIDYYWKHIFTLKTNTGIDKFLALPKLIKCVLALSHGNADVERGFSENAFLLTNERSLLSHASINGLRATRDGVKFFGNGKPHEVSITKNLLDSVRNAHSRYCMDLEKQQEKLLTKKRIFTEQQLTNDLYKNLIHIQKMIDEGTERLRKAILSKDFQEIGIAQLLIQDENKKLAIINKQISINNEQSNQSKKKQKK</sequence>